<proteinExistence type="predicted"/>
<accession>A0ABM8GT43</accession>
<reference evidence="3" key="1">
    <citation type="journal article" date="2019" name="Int. J. Syst. Evol. Microbiol.">
        <title>The Global Catalogue of Microorganisms (GCM) 10K type strain sequencing project: providing services to taxonomists for standard genome sequencing and annotation.</title>
        <authorList>
            <consortium name="The Broad Institute Genomics Platform"/>
            <consortium name="The Broad Institute Genome Sequencing Center for Infectious Disease"/>
            <person name="Wu L."/>
            <person name="Ma J."/>
        </authorList>
    </citation>
    <scope>NUCLEOTIDE SEQUENCE [LARGE SCALE GENOMIC DNA]</scope>
    <source>
        <strain evidence="3">NBRC 108728</strain>
    </source>
</reference>
<keyword evidence="3" id="KW-1185">Reference proteome</keyword>
<gene>
    <name evidence="2" type="ORF">GCM10025867_37040</name>
</gene>
<evidence type="ECO:0000256" key="1">
    <source>
        <dbReference type="SAM" id="MobiDB-lite"/>
    </source>
</evidence>
<evidence type="ECO:0000313" key="3">
    <source>
        <dbReference type="Proteomes" id="UP001321486"/>
    </source>
</evidence>
<feature type="region of interest" description="Disordered" evidence="1">
    <location>
        <begin position="82"/>
        <end position="102"/>
    </location>
</feature>
<dbReference type="EMBL" id="AP027732">
    <property type="protein sequence ID" value="BDZ51463.1"/>
    <property type="molecule type" value="Genomic_DNA"/>
</dbReference>
<name>A0ABM8GT43_9MICO</name>
<evidence type="ECO:0000313" key="2">
    <source>
        <dbReference type="EMBL" id="BDZ51463.1"/>
    </source>
</evidence>
<dbReference type="RefSeq" id="WP_286344226.1">
    <property type="nucleotide sequence ID" value="NZ_AP027732.1"/>
</dbReference>
<feature type="compositionally biased region" description="Pro residues" evidence="1">
    <location>
        <begin position="92"/>
        <end position="102"/>
    </location>
</feature>
<sequence length="102" mass="11227">MSPAPSAPPPRRFLVVAEVAAMLSLTIEDVESMVGSGELPAIRVGPYDEWRVEQSVLDGFLEAKYEESRRSALWNGFDFGSITEIDPQGRRIPPPANQPDVD</sequence>
<evidence type="ECO:0008006" key="4">
    <source>
        <dbReference type="Google" id="ProtNLM"/>
    </source>
</evidence>
<dbReference type="Proteomes" id="UP001321486">
    <property type="component" value="Chromosome"/>
</dbReference>
<organism evidence="2 3">
    <name type="scientific">Frondihabitans sucicola</name>
    <dbReference type="NCBI Taxonomy" id="1268041"/>
    <lineage>
        <taxon>Bacteria</taxon>
        <taxon>Bacillati</taxon>
        <taxon>Actinomycetota</taxon>
        <taxon>Actinomycetes</taxon>
        <taxon>Micrococcales</taxon>
        <taxon>Microbacteriaceae</taxon>
        <taxon>Frondihabitans</taxon>
    </lineage>
</organism>
<protein>
    <recommendedName>
        <fullName evidence="4">DNA-binding protein</fullName>
    </recommendedName>
</protein>